<evidence type="ECO:0000256" key="4">
    <source>
        <dbReference type="ARBA" id="ARBA00022989"/>
    </source>
</evidence>
<dbReference type="EC" id="1.8.1.8" evidence="9"/>
<keyword evidence="10" id="KW-1185">Reference proteome</keyword>
<comment type="subcellular location">
    <subcellularLocation>
        <location evidence="1">Membrane</location>
        <topology evidence="1">Multi-pass membrane protein</topology>
    </subcellularLocation>
</comment>
<evidence type="ECO:0000256" key="2">
    <source>
        <dbReference type="ARBA" id="ARBA00022692"/>
    </source>
</evidence>
<dbReference type="Pfam" id="PF02683">
    <property type="entry name" value="DsbD_TM"/>
    <property type="match status" value="1"/>
</dbReference>
<dbReference type="OrthoDB" id="9811036at2"/>
<dbReference type="EMBL" id="CP036434">
    <property type="protein sequence ID" value="QDV10044.1"/>
    <property type="molecule type" value="Genomic_DNA"/>
</dbReference>
<dbReference type="GO" id="GO:0047134">
    <property type="term" value="F:protein-disulfide reductase [NAD(P)H] activity"/>
    <property type="evidence" value="ECO:0007669"/>
    <property type="project" value="UniProtKB-EC"/>
</dbReference>
<feature type="transmembrane region" description="Helical" evidence="7">
    <location>
        <begin position="611"/>
        <end position="628"/>
    </location>
</feature>
<evidence type="ECO:0000256" key="6">
    <source>
        <dbReference type="SAM" id="MobiDB-lite"/>
    </source>
</evidence>
<feature type="domain" description="Cytochrome C biogenesis protein transmembrane" evidence="8">
    <location>
        <begin position="387"/>
        <end position="594"/>
    </location>
</feature>
<accession>A0A518F136</accession>
<keyword evidence="4 7" id="KW-1133">Transmembrane helix</keyword>
<name>A0A518F136_9BACT</name>
<dbReference type="Proteomes" id="UP000320390">
    <property type="component" value="Chromosome"/>
</dbReference>
<feature type="region of interest" description="Disordered" evidence="6">
    <location>
        <begin position="360"/>
        <end position="379"/>
    </location>
</feature>
<feature type="transmembrane region" description="Helical" evidence="7">
    <location>
        <begin position="386"/>
        <end position="407"/>
    </location>
</feature>
<keyword evidence="5 7" id="KW-0472">Membrane</keyword>
<dbReference type="AlphaFoldDB" id="A0A518F136"/>
<feature type="transmembrane region" description="Helical" evidence="7">
    <location>
        <begin position="428"/>
        <end position="455"/>
    </location>
</feature>
<dbReference type="GO" id="GO:0017004">
    <property type="term" value="P:cytochrome complex assembly"/>
    <property type="evidence" value="ECO:0007669"/>
    <property type="project" value="UniProtKB-KW"/>
</dbReference>
<keyword evidence="3" id="KW-0201">Cytochrome c-type biogenesis</keyword>
<proteinExistence type="predicted"/>
<feature type="compositionally biased region" description="Low complexity" evidence="6">
    <location>
        <begin position="361"/>
        <end position="373"/>
    </location>
</feature>
<feature type="transmembrane region" description="Helical" evidence="7">
    <location>
        <begin position="503"/>
        <end position="529"/>
    </location>
</feature>
<protein>
    <submittedName>
        <fullName evidence="9">Thiol:disulfide interchange protein DsbD</fullName>
        <ecNumber evidence="9">1.8.1.8</ecNumber>
    </submittedName>
</protein>
<evidence type="ECO:0000256" key="7">
    <source>
        <dbReference type="SAM" id="Phobius"/>
    </source>
</evidence>
<evidence type="ECO:0000256" key="1">
    <source>
        <dbReference type="ARBA" id="ARBA00004141"/>
    </source>
</evidence>
<feature type="transmembrane region" description="Helical" evidence="7">
    <location>
        <begin position="461"/>
        <end position="482"/>
    </location>
</feature>
<keyword evidence="9" id="KW-0560">Oxidoreductase</keyword>
<reference evidence="9 10" key="1">
    <citation type="submission" date="2019-02" db="EMBL/GenBank/DDBJ databases">
        <title>Deep-cultivation of Planctomycetes and their phenomic and genomic characterization uncovers novel biology.</title>
        <authorList>
            <person name="Wiegand S."/>
            <person name="Jogler M."/>
            <person name="Boedeker C."/>
            <person name="Pinto D."/>
            <person name="Vollmers J."/>
            <person name="Rivas-Marin E."/>
            <person name="Kohn T."/>
            <person name="Peeters S.H."/>
            <person name="Heuer A."/>
            <person name="Rast P."/>
            <person name="Oberbeckmann S."/>
            <person name="Bunk B."/>
            <person name="Jeske O."/>
            <person name="Meyerdierks A."/>
            <person name="Storesund J.E."/>
            <person name="Kallscheuer N."/>
            <person name="Luecker S."/>
            <person name="Lage O.M."/>
            <person name="Pohl T."/>
            <person name="Merkel B.J."/>
            <person name="Hornburger P."/>
            <person name="Mueller R.-W."/>
            <person name="Bruemmer F."/>
            <person name="Labrenz M."/>
            <person name="Spormann A.M."/>
            <person name="Op den Camp H."/>
            <person name="Overmann J."/>
            <person name="Amann R."/>
            <person name="Jetten M.S.M."/>
            <person name="Mascher T."/>
            <person name="Medema M.H."/>
            <person name="Devos D.P."/>
            <person name="Kaster A.-K."/>
            <person name="Ovreas L."/>
            <person name="Rohde M."/>
            <person name="Galperin M.Y."/>
            <person name="Jogler C."/>
        </authorList>
    </citation>
    <scope>NUCLEOTIDE SEQUENCE [LARGE SCALE GENOMIC DNA]</scope>
    <source>
        <strain evidence="9 10">Poly30</strain>
    </source>
</reference>
<gene>
    <name evidence="9" type="primary">dsbD</name>
    <name evidence="9" type="ORF">Poly30_56060</name>
</gene>
<organism evidence="9 10">
    <name type="scientific">Saltatorellus ferox</name>
    <dbReference type="NCBI Taxonomy" id="2528018"/>
    <lineage>
        <taxon>Bacteria</taxon>
        <taxon>Pseudomonadati</taxon>
        <taxon>Planctomycetota</taxon>
        <taxon>Planctomycetia</taxon>
        <taxon>Planctomycetia incertae sedis</taxon>
        <taxon>Saltatorellus</taxon>
    </lineage>
</organism>
<sequence length="740" mass="78596">MNRPTLNHIVPRLARVLALSSLCLAVLLGAARPVLGQTASSKLFAKVQGEDLLVAIQVTPDFGCWFYDDGPGEVGGQPTQVTMGEIDGAVWTPVWFPEPKVKYDESIDWTSKIFDKATVLYAAAPGVGADFEASDVTAEIVGQVCDKSVCVPWSESLTFRSEGTDAIWAGFPPALLVGEEALAPSEVQVSEEVSTAAAAPVWKPFFADDAKAMSRAFARSLEDDRVELVIQVATPEHWHMYGGPEEKDKGPGVALPTTITVEGGNVDWEPVHFPEPFRYVQIEGADDGWVWAYKETFYFGVQGEAYDEFDPESIVIHVDGQSCDDASCVFVNMTPEVEGEGEPAMYAAAFAEWTRPEESGADAADASATSTEAPKQFGQDTTSDSLWGFILLAIGAGLFTLLMPCTYPMIPITISYFTKQADDRGGKVLPLALAYGAGIVAIFVILGAALGPVMVDVAASWITNVIIGVIFVVFALSLFGMIDLRPPGFMMKFAGNASKKGGYLGVFLMGLTLVVTSFTCTGPFVGSLIAGGAATGGVMRVALGMGAFGLTMATPFVVLALLPGRMSAMPSAGAWMNTLKVFMGFVELAASLKFFSNADIALHLMVLPREVFLMLWAAIAFVAGYYLLGRVNLKGECPDGEIGPGRLMAAIVTVSGGFYCVMGAMGYQLDGLIMSAMAPPPTYSRGLVETHTQGGGSASALPDGVKMEAGSYVVVDDYDLAREFALSQGLDLIANFTAHT</sequence>
<evidence type="ECO:0000259" key="8">
    <source>
        <dbReference type="Pfam" id="PF02683"/>
    </source>
</evidence>
<evidence type="ECO:0000313" key="10">
    <source>
        <dbReference type="Proteomes" id="UP000320390"/>
    </source>
</evidence>
<dbReference type="GO" id="GO:0016020">
    <property type="term" value="C:membrane"/>
    <property type="evidence" value="ECO:0007669"/>
    <property type="project" value="UniProtKB-SubCell"/>
</dbReference>
<keyword evidence="2 7" id="KW-0812">Transmembrane</keyword>
<evidence type="ECO:0000256" key="3">
    <source>
        <dbReference type="ARBA" id="ARBA00022748"/>
    </source>
</evidence>
<dbReference type="PANTHER" id="PTHR32234">
    <property type="entry name" value="THIOL:DISULFIDE INTERCHANGE PROTEIN DSBD"/>
    <property type="match status" value="1"/>
</dbReference>
<dbReference type="PANTHER" id="PTHR32234:SF0">
    <property type="entry name" value="THIOL:DISULFIDE INTERCHANGE PROTEIN DSBD"/>
    <property type="match status" value="1"/>
</dbReference>
<dbReference type="GO" id="GO:0045454">
    <property type="term" value="P:cell redox homeostasis"/>
    <property type="evidence" value="ECO:0007669"/>
    <property type="project" value="TreeGrafter"/>
</dbReference>
<evidence type="ECO:0000313" key="9">
    <source>
        <dbReference type="EMBL" id="QDV10044.1"/>
    </source>
</evidence>
<evidence type="ECO:0000256" key="5">
    <source>
        <dbReference type="ARBA" id="ARBA00023136"/>
    </source>
</evidence>
<feature type="transmembrane region" description="Helical" evidence="7">
    <location>
        <begin position="648"/>
        <end position="667"/>
    </location>
</feature>
<dbReference type="InterPro" id="IPR003834">
    <property type="entry name" value="Cyt_c_assmbl_TM_dom"/>
</dbReference>
<dbReference type="RefSeq" id="WP_145205540.1">
    <property type="nucleotide sequence ID" value="NZ_CP036434.1"/>
</dbReference>
<feature type="transmembrane region" description="Helical" evidence="7">
    <location>
        <begin position="541"/>
        <end position="562"/>
    </location>
</feature>